<dbReference type="Proteomes" id="UP001497680">
    <property type="component" value="Unassembled WGS sequence"/>
</dbReference>
<evidence type="ECO:0000313" key="1">
    <source>
        <dbReference type="EMBL" id="KAI6080418.1"/>
    </source>
</evidence>
<sequence length="269" mass="30051">MPNSYAVLGSTGNCGSALIRNLLDHHPQSQINAYCRSEAKLQRIVPEVIGHKKVKVFEGSINDNTLMENCIRGTKAVFLAVTSNDNIPGVRLNTDTAIVVIRTLYRLRDQAVPGTYTPPKLVLLSACCFDEHLGRTQSKWFRPIMLRAAANVYSDLQRAEDVMRSHDHWIKSIYIKPAGLSPDIARGHRLTFDDQESFVSYMDLAGGMIEAADDHEGRYDGRSVGVVNKIPGKGAKVPFDTPFLISMGFIRYLFPFLHPYLPESTLGKW</sequence>
<comment type="caution">
    <text evidence="1">The sequence shown here is derived from an EMBL/GenBank/DDBJ whole genome shotgun (WGS) entry which is preliminary data.</text>
</comment>
<keyword evidence="2" id="KW-1185">Reference proteome</keyword>
<accession>A0ACC0CJ34</accession>
<name>A0ACC0CJ34_9PEZI</name>
<protein>
    <submittedName>
        <fullName evidence="1">NAD-dependent epimerase/dehydratase</fullName>
    </submittedName>
</protein>
<reference evidence="1 2" key="1">
    <citation type="journal article" date="2022" name="New Phytol.">
        <title>Ecological generalism drives hyperdiversity of secondary metabolite gene clusters in xylarialean endophytes.</title>
        <authorList>
            <person name="Franco M.E.E."/>
            <person name="Wisecaver J.H."/>
            <person name="Arnold A.E."/>
            <person name="Ju Y.M."/>
            <person name="Slot J.C."/>
            <person name="Ahrendt S."/>
            <person name="Moore L.P."/>
            <person name="Eastman K.E."/>
            <person name="Scott K."/>
            <person name="Konkel Z."/>
            <person name="Mondo S.J."/>
            <person name="Kuo A."/>
            <person name="Hayes R.D."/>
            <person name="Haridas S."/>
            <person name="Andreopoulos B."/>
            <person name="Riley R."/>
            <person name="LaButti K."/>
            <person name="Pangilinan J."/>
            <person name="Lipzen A."/>
            <person name="Amirebrahimi M."/>
            <person name="Yan J."/>
            <person name="Adam C."/>
            <person name="Keymanesh K."/>
            <person name="Ng V."/>
            <person name="Louie K."/>
            <person name="Northen T."/>
            <person name="Drula E."/>
            <person name="Henrissat B."/>
            <person name="Hsieh H.M."/>
            <person name="Youens-Clark K."/>
            <person name="Lutzoni F."/>
            <person name="Miadlikowska J."/>
            <person name="Eastwood D.C."/>
            <person name="Hamelin R.C."/>
            <person name="Grigoriev I.V."/>
            <person name="U'Ren J.M."/>
        </authorList>
    </citation>
    <scope>NUCLEOTIDE SEQUENCE [LARGE SCALE GENOMIC DNA]</scope>
    <source>
        <strain evidence="1 2">ER1909</strain>
    </source>
</reference>
<evidence type="ECO:0000313" key="2">
    <source>
        <dbReference type="Proteomes" id="UP001497680"/>
    </source>
</evidence>
<organism evidence="1 2">
    <name type="scientific">Hypoxylon rubiginosum</name>
    <dbReference type="NCBI Taxonomy" id="110542"/>
    <lineage>
        <taxon>Eukaryota</taxon>
        <taxon>Fungi</taxon>
        <taxon>Dikarya</taxon>
        <taxon>Ascomycota</taxon>
        <taxon>Pezizomycotina</taxon>
        <taxon>Sordariomycetes</taxon>
        <taxon>Xylariomycetidae</taxon>
        <taxon>Xylariales</taxon>
        <taxon>Hypoxylaceae</taxon>
        <taxon>Hypoxylon</taxon>
    </lineage>
</organism>
<proteinExistence type="predicted"/>
<dbReference type="EMBL" id="MU394445">
    <property type="protein sequence ID" value="KAI6080418.1"/>
    <property type="molecule type" value="Genomic_DNA"/>
</dbReference>
<gene>
    <name evidence="1" type="ORF">F4821DRAFT_251565</name>
</gene>